<keyword evidence="1" id="KW-0472">Membrane</keyword>
<feature type="non-terminal residue" evidence="2">
    <location>
        <position position="1"/>
    </location>
</feature>
<dbReference type="AlphaFoldDB" id="A0AAN5DI62"/>
<protein>
    <recommendedName>
        <fullName evidence="4">Acyltransferase</fullName>
    </recommendedName>
</protein>
<dbReference type="PANTHER" id="PTHR23028:SF127">
    <property type="entry name" value="ACYL_TRANSF_3 DOMAIN-CONTAINING PROTEIN-RELATED"/>
    <property type="match status" value="1"/>
</dbReference>
<evidence type="ECO:0000313" key="3">
    <source>
        <dbReference type="Proteomes" id="UP001328107"/>
    </source>
</evidence>
<keyword evidence="1" id="KW-1133">Transmembrane helix</keyword>
<evidence type="ECO:0000313" key="2">
    <source>
        <dbReference type="EMBL" id="GMR62815.1"/>
    </source>
</evidence>
<dbReference type="Proteomes" id="UP001328107">
    <property type="component" value="Unassembled WGS sequence"/>
</dbReference>
<keyword evidence="1" id="KW-0812">Transmembrane</keyword>
<accession>A0AAN5DI62</accession>
<comment type="caution">
    <text evidence="2">The sequence shown here is derived from an EMBL/GenBank/DDBJ whole genome shotgun (WGS) entry which is preliminary data.</text>
</comment>
<evidence type="ECO:0008006" key="4">
    <source>
        <dbReference type="Google" id="ProtNLM"/>
    </source>
</evidence>
<dbReference type="EMBL" id="BTRK01000006">
    <property type="protein sequence ID" value="GMR62815.1"/>
    <property type="molecule type" value="Genomic_DNA"/>
</dbReference>
<sequence>DSSYALYLIHWPIVCVINHYGSSIMSKTIGMVLCAILSIVCYEIYEKWYTKLSTASAVTLVFYLYSICAFGI</sequence>
<keyword evidence="3" id="KW-1185">Reference proteome</keyword>
<name>A0AAN5DI62_9BILA</name>
<dbReference type="GO" id="GO:0016020">
    <property type="term" value="C:membrane"/>
    <property type="evidence" value="ECO:0007669"/>
    <property type="project" value="TreeGrafter"/>
</dbReference>
<dbReference type="PANTHER" id="PTHR23028">
    <property type="entry name" value="ACETYLTRANSFERASE"/>
    <property type="match status" value="1"/>
</dbReference>
<organism evidence="2 3">
    <name type="scientific">Pristionchus mayeri</name>
    <dbReference type="NCBI Taxonomy" id="1317129"/>
    <lineage>
        <taxon>Eukaryota</taxon>
        <taxon>Metazoa</taxon>
        <taxon>Ecdysozoa</taxon>
        <taxon>Nematoda</taxon>
        <taxon>Chromadorea</taxon>
        <taxon>Rhabditida</taxon>
        <taxon>Rhabditina</taxon>
        <taxon>Diplogasteromorpha</taxon>
        <taxon>Diplogasteroidea</taxon>
        <taxon>Neodiplogasteridae</taxon>
        <taxon>Pristionchus</taxon>
    </lineage>
</organism>
<gene>
    <name evidence="2" type="ORF">PMAYCL1PPCAC_33010</name>
</gene>
<reference evidence="3" key="1">
    <citation type="submission" date="2022-10" db="EMBL/GenBank/DDBJ databases">
        <title>Genome assembly of Pristionchus species.</title>
        <authorList>
            <person name="Yoshida K."/>
            <person name="Sommer R.J."/>
        </authorList>
    </citation>
    <scope>NUCLEOTIDE SEQUENCE [LARGE SCALE GENOMIC DNA]</scope>
    <source>
        <strain evidence="3">RS5460</strain>
    </source>
</reference>
<dbReference type="InterPro" id="IPR050879">
    <property type="entry name" value="Acyltransferase_3"/>
</dbReference>
<dbReference type="GO" id="GO:0000271">
    <property type="term" value="P:polysaccharide biosynthetic process"/>
    <property type="evidence" value="ECO:0007669"/>
    <property type="project" value="TreeGrafter"/>
</dbReference>
<feature type="transmembrane region" description="Helical" evidence="1">
    <location>
        <begin position="51"/>
        <end position="71"/>
    </location>
</feature>
<evidence type="ECO:0000256" key="1">
    <source>
        <dbReference type="SAM" id="Phobius"/>
    </source>
</evidence>
<feature type="non-terminal residue" evidence="2">
    <location>
        <position position="72"/>
    </location>
</feature>
<feature type="transmembrane region" description="Helical" evidence="1">
    <location>
        <begin position="28"/>
        <end position="45"/>
    </location>
</feature>
<proteinExistence type="predicted"/>